<dbReference type="RefSeq" id="WP_243553911.1">
    <property type="nucleotide sequence ID" value="NZ_CP094528.1"/>
</dbReference>
<evidence type="ECO:0000256" key="1">
    <source>
        <dbReference type="SAM" id="MobiDB-lite"/>
    </source>
</evidence>
<proteinExistence type="predicted"/>
<protein>
    <recommendedName>
        <fullName evidence="4">Peptide chain release factor 1</fullName>
    </recommendedName>
</protein>
<evidence type="ECO:0008006" key="4">
    <source>
        <dbReference type="Google" id="ProtNLM"/>
    </source>
</evidence>
<dbReference type="Pfam" id="PF18855">
    <property type="entry name" value="baeRF_family11"/>
    <property type="match status" value="1"/>
</dbReference>
<dbReference type="Proteomes" id="UP000832097">
    <property type="component" value="Chromosome"/>
</dbReference>
<keyword evidence="3" id="KW-1185">Reference proteome</keyword>
<organism evidence="2 3">
    <name type="scientific">Agromyces larvae</name>
    <dbReference type="NCBI Taxonomy" id="2929802"/>
    <lineage>
        <taxon>Bacteria</taxon>
        <taxon>Bacillati</taxon>
        <taxon>Actinomycetota</taxon>
        <taxon>Actinomycetes</taxon>
        <taxon>Micrococcales</taxon>
        <taxon>Microbacteriaceae</taxon>
        <taxon>Agromyces</taxon>
    </lineage>
</organism>
<dbReference type="EMBL" id="CP094528">
    <property type="protein sequence ID" value="UOE42949.1"/>
    <property type="molecule type" value="Genomic_DNA"/>
</dbReference>
<gene>
    <name evidence="2" type="ORF">MTO99_12205</name>
</gene>
<evidence type="ECO:0000313" key="2">
    <source>
        <dbReference type="EMBL" id="UOE42949.1"/>
    </source>
</evidence>
<feature type="compositionally biased region" description="Basic and acidic residues" evidence="1">
    <location>
        <begin position="169"/>
        <end position="180"/>
    </location>
</feature>
<accession>A0ABY4BUU1</accession>
<sequence length="399" mass="42609">MTVHHDMPTTADFTALAGVHHPAISIYASTSPVVAERERAEVAVKSAFDAAIEQVKSDGASAAELDALRARRDAILGDLQLWGTLARSLAIFVAPDFDDVFVLPNRLDDSWHVGSHFTLGQLLRAPSQDQEAFAITISAHEWSLWHATPVARAAKLELDAQGVANLDEATNREPGEDRPRGAQRGTNSQGGASRLTGDEGRKTLLDLYAKRVVDVVRRALHELDPDERVPLFVFSAEPLLSLFIDRARNSRRVVGVSGGADRLTAAEVDEAVRQQLAKLNIHEAESQLRTLVEGTAGRVERDLAAIAREAADGAVETFWFDFTTSVNGTLAADSGAIEFASGNGTGDALADGTRAGDLLPQLALLVLAKGGKVVTVRGDDLDGGVWSGPAMAELRYALA</sequence>
<evidence type="ECO:0000313" key="3">
    <source>
        <dbReference type="Proteomes" id="UP000832097"/>
    </source>
</evidence>
<reference evidence="2 3" key="1">
    <citation type="submission" date="2022-03" db="EMBL/GenBank/DDBJ databases">
        <title>Mucilaginibacter sp. isolated from the gut of Protaetia brevitarsis seulensis larvae.</title>
        <authorList>
            <person name="Won M."/>
            <person name="Kim S.-J."/>
            <person name="Kwon S.-W."/>
        </authorList>
    </citation>
    <scope>NUCLEOTIDE SEQUENCE [LARGE SCALE GENOMIC DNA]</scope>
    <source>
        <strain evidence="2 3">CFWR-12</strain>
    </source>
</reference>
<dbReference type="InterPro" id="IPR041638">
    <property type="entry name" value="BaeRF_family11"/>
</dbReference>
<name>A0ABY4BUU1_9MICO</name>
<feature type="region of interest" description="Disordered" evidence="1">
    <location>
        <begin position="165"/>
        <end position="197"/>
    </location>
</feature>